<keyword evidence="2" id="KW-0472">Membrane</keyword>
<evidence type="ECO:0000256" key="1">
    <source>
        <dbReference type="ARBA" id="ARBA00004651"/>
    </source>
</evidence>
<dbReference type="GO" id="GO:0005391">
    <property type="term" value="F:P-type sodium:potassium-exchanging transporter activity"/>
    <property type="evidence" value="ECO:0007669"/>
    <property type="project" value="TreeGrafter"/>
</dbReference>
<sequence length="241" mass="26397">MKQSEHVKTNYQQPATVADFVAEVGVNIALGLSRDDAMTRRTLYGPNRVTPPVNCPAWICCLLPCLLRKASMQLYQKALPREATVRRQVRGDGTKQSTRSLKMDAMSLVYGDVVELKVGDVAGADLRVVECSTDCEVDQTTLVGDATRARGRGSGRRKQVTTDRPSFHLEQDPLRCGNIVPMTATVVQGTAVAVVVATGDSTIWGQMIALQTWPVAPGTVDRDKKMEDDEEVEHEQTNLIV</sequence>
<dbReference type="SUPFAM" id="SSF81653">
    <property type="entry name" value="Calcium ATPase, transduction domain A"/>
    <property type="match status" value="1"/>
</dbReference>
<organism evidence="4 5">
    <name type="scientific">Peronospora matthiolae</name>
    <dbReference type="NCBI Taxonomy" id="2874970"/>
    <lineage>
        <taxon>Eukaryota</taxon>
        <taxon>Sar</taxon>
        <taxon>Stramenopiles</taxon>
        <taxon>Oomycota</taxon>
        <taxon>Peronosporomycetes</taxon>
        <taxon>Peronosporales</taxon>
        <taxon>Peronosporaceae</taxon>
        <taxon>Peronospora</taxon>
    </lineage>
</organism>
<comment type="subcellular location">
    <subcellularLocation>
        <location evidence="1">Cell membrane</location>
        <topology evidence="1">Multi-pass membrane protein</topology>
    </subcellularLocation>
</comment>
<dbReference type="PANTHER" id="PTHR43294:SF21">
    <property type="entry name" value="CATION TRANSPORTING ATPASE"/>
    <property type="match status" value="1"/>
</dbReference>
<feature type="domain" description="P-type ATPase A" evidence="3">
    <location>
        <begin position="83"/>
        <end position="210"/>
    </location>
</feature>
<dbReference type="AlphaFoldDB" id="A0AAV1VH49"/>
<dbReference type="GO" id="GO:1990573">
    <property type="term" value="P:potassium ion import across plasma membrane"/>
    <property type="evidence" value="ECO:0007669"/>
    <property type="project" value="TreeGrafter"/>
</dbReference>
<evidence type="ECO:0000313" key="5">
    <source>
        <dbReference type="Proteomes" id="UP001162060"/>
    </source>
</evidence>
<proteinExistence type="predicted"/>
<evidence type="ECO:0000313" key="4">
    <source>
        <dbReference type="EMBL" id="CAK7944897.1"/>
    </source>
</evidence>
<dbReference type="InterPro" id="IPR059000">
    <property type="entry name" value="ATPase_P-type_domA"/>
</dbReference>
<protein>
    <recommendedName>
        <fullName evidence="3">P-type ATPase A domain-containing protein</fullName>
    </recommendedName>
</protein>
<dbReference type="GO" id="GO:1902600">
    <property type="term" value="P:proton transmembrane transport"/>
    <property type="evidence" value="ECO:0007669"/>
    <property type="project" value="TreeGrafter"/>
</dbReference>
<accession>A0AAV1VH49</accession>
<keyword evidence="2" id="KW-1003">Cell membrane</keyword>
<name>A0AAV1VH49_9STRA</name>
<dbReference type="InterPro" id="IPR050510">
    <property type="entry name" value="Cation_transp_ATPase_P-type"/>
</dbReference>
<evidence type="ECO:0000256" key="2">
    <source>
        <dbReference type="ARBA" id="ARBA00022475"/>
    </source>
</evidence>
<dbReference type="EMBL" id="CAKLBY020000311">
    <property type="protein sequence ID" value="CAK7944897.1"/>
    <property type="molecule type" value="Genomic_DNA"/>
</dbReference>
<dbReference type="Proteomes" id="UP001162060">
    <property type="component" value="Unassembled WGS sequence"/>
</dbReference>
<dbReference type="PANTHER" id="PTHR43294">
    <property type="entry name" value="SODIUM/POTASSIUM-TRANSPORTING ATPASE SUBUNIT ALPHA"/>
    <property type="match status" value="1"/>
</dbReference>
<dbReference type="GO" id="GO:0005886">
    <property type="term" value="C:plasma membrane"/>
    <property type="evidence" value="ECO:0007669"/>
    <property type="project" value="UniProtKB-SubCell"/>
</dbReference>
<evidence type="ECO:0000259" key="3">
    <source>
        <dbReference type="Pfam" id="PF00122"/>
    </source>
</evidence>
<dbReference type="GO" id="GO:0006883">
    <property type="term" value="P:intracellular sodium ion homeostasis"/>
    <property type="evidence" value="ECO:0007669"/>
    <property type="project" value="TreeGrafter"/>
</dbReference>
<reference evidence="4" key="1">
    <citation type="submission" date="2024-01" db="EMBL/GenBank/DDBJ databases">
        <authorList>
            <person name="Webb A."/>
        </authorList>
    </citation>
    <scope>NUCLEOTIDE SEQUENCE</scope>
    <source>
        <strain evidence="4">Pm1</strain>
    </source>
</reference>
<dbReference type="GO" id="GO:0036376">
    <property type="term" value="P:sodium ion export across plasma membrane"/>
    <property type="evidence" value="ECO:0007669"/>
    <property type="project" value="TreeGrafter"/>
</dbReference>
<dbReference type="Gene3D" id="2.70.150.10">
    <property type="entry name" value="Calcium-transporting ATPase, cytoplasmic transduction domain A"/>
    <property type="match status" value="1"/>
</dbReference>
<dbReference type="GO" id="GO:0030007">
    <property type="term" value="P:intracellular potassium ion homeostasis"/>
    <property type="evidence" value="ECO:0007669"/>
    <property type="project" value="TreeGrafter"/>
</dbReference>
<comment type="caution">
    <text evidence="4">The sequence shown here is derived from an EMBL/GenBank/DDBJ whole genome shotgun (WGS) entry which is preliminary data.</text>
</comment>
<gene>
    <name evidence="4" type="ORF">PM001_LOCUS30047</name>
</gene>
<dbReference type="InterPro" id="IPR008250">
    <property type="entry name" value="ATPase_P-typ_transduc_dom_A_sf"/>
</dbReference>
<dbReference type="Pfam" id="PF00122">
    <property type="entry name" value="E1-E2_ATPase"/>
    <property type="match status" value="1"/>
</dbReference>